<name>A0A0C9ZT04_9AGAM</name>
<organism evidence="1 2">
    <name type="scientific">Pisolithus microcarpus 441</name>
    <dbReference type="NCBI Taxonomy" id="765257"/>
    <lineage>
        <taxon>Eukaryota</taxon>
        <taxon>Fungi</taxon>
        <taxon>Dikarya</taxon>
        <taxon>Basidiomycota</taxon>
        <taxon>Agaricomycotina</taxon>
        <taxon>Agaricomycetes</taxon>
        <taxon>Agaricomycetidae</taxon>
        <taxon>Boletales</taxon>
        <taxon>Sclerodermatineae</taxon>
        <taxon>Pisolithaceae</taxon>
        <taxon>Pisolithus</taxon>
    </lineage>
</organism>
<gene>
    <name evidence="1" type="ORF">PISMIDRAFT_23588</name>
</gene>
<proteinExistence type="predicted"/>
<reference evidence="1 2" key="1">
    <citation type="submission" date="2014-04" db="EMBL/GenBank/DDBJ databases">
        <authorList>
            <consortium name="DOE Joint Genome Institute"/>
            <person name="Kuo A."/>
            <person name="Kohler A."/>
            <person name="Costa M.D."/>
            <person name="Nagy L.G."/>
            <person name="Floudas D."/>
            <person name="Copeland A."/>
            <person name="Barry K.W."/>
            <person name="Cichocki N."/>
            <person name="Veneault-Fourrey C."/>
            <person name="LaButti K."/>
            <person name="Lindquist E.A."/>
            <person name="Lipzen A."/>
            <person name="Lundell T."/>
            <person name="Morin E."/>
            <person name="Murat C."/>
            <person name="Sun H."/>
            <person name="Tunlid A."/>
            <person name="Henrissat B."/>
            <person name="Grigoriev I.V."/>
            <person name="Hibbett D.S."/>
            <person name="Martin F."/>
            <person name="Nordberg H.P."/>
            <person name="Cantor M.N."/>
            <person name="Hua S.X."/>
        </authorList>
    </citation>
    <scope>NUCLEOTIDE SEQUENCE [LARGE SCALE GENOMIC DNA]</scope>
    <source>
        <strain evidence="1 2">441</strain>
    </source>
</reference>
<sequence>MEVKILGLTVDAAEKEEKDVEKQCQKVAHAMMAEARASIYSAWGLVDELAEKSLVIQADHLWGLKDRESGELWNNLLDNEGMSMGHEIWLNKDTSPDGIIQVAFKNKLELDQHTQAGLSLAIKEVVSWVFTKYLASVQGQVKVYDASNLHTGLLEKKFLECLQQIINQYHDQMMQVTAFPKDHYKGMKQLVKALAPMTLNEASRKLLLATEGCRGAQKPWVWWDGIQDQPYCKNGLDASDEMSCMDIGEIWDNWANHITMENNGALPQDLWLAAGTMLRVSDWISSE</sequence>
<dbReference type="Proteomes" id="UP000054018">
    <property type="component" value="Unassembled WGS sequence"/>
</dbReference>
<evidence type="ECO:0000313" key="1">
    <source>
        <dbReference type="EMBL" id="KIK22868.1"/>
    </source>
</evidence>
<dbReference type="OrthoDB" id="2692192at2759"/>
<accession>A0A0C9ZT04</accession>
<evidence type="ECO:0000313" key="2">
    <source>
        <dbReference type="Proteomes" id="UP000054018"/>
    </source>
</evidence>
<dbReference type="AlphaFoldDB" id="A0A0C9ZT04"/>
<reference evidence="2" key="2">
    <citation type="submission" date="2015-01" db="EMBL/GenBank/DDBJ databases">
        <title>Evolutionary Origins and Diversification of the Mycorrhizal Mutualists.</title>
        <authorList>
            <consortium name="DOE Joint Genome Institute"/>
            <consortium name="Mycorrhizal Genomics Consortium"/>
            <person name="Kohler A."/>
            <person name="Kuo A."/>
            <person name="Nagy L.G."/>
            <person name="Floudas D."/>
            <person name="Copeland A."/>
            <person name="Barry K.W."/>
            <person name="Cichocki N."/>
            <person name="Veneault-Fourrey C."/>
            <person name="LaButti K."/>
            <person name="Lindquist E.A."/>
            <person name="Lipzen A."/>
            <person name="Lundell T."/>
            <person name="Morin E."/>
            <person name="Murat C."/>
            <person name="Riley R."/>
            <person name="Ohm R."/>
            <person name="Sun H."/>
            <person name="Tunlid A."/>
            <person name="Henrissat B."/>
            <person name="Grigoriev I.V."/>
            <person name="Hibbett D.S."/>
            <person name="Martin F."/>
        </authorList>
    </citation>
    <scope>NUCLEOTIDE SEQUENCE [LARGE SCALE GENOMIC DNA]</scope>
    <source>
        <strain evidence="2">441</strain>
    </source>
</reference>
<dbReference type="EMBL" id="KN833734">
    <property type="protein sequence ID" value="KIK22868.1"/>
    <property type="molecule type" value="Genomic_DNA"/>
</dbReference>
<protein>
    <submittedName>
        <fullName evidence="1">Uncharacterized protein</fullName>
    </submittedName>
</protein>
<keyword evidence="2" id="KW-1185">Reference proteome</keyword>
<dbReference type="HOGENOM" id="CLU_970160_0_0_1"/>